<feature type="domain" description="CMP/dCMP-type deaminase" evidence="9">
    <location>
        <begin position="6"/>
        <end position="116"/>
    </location>
</feature>
<evidence type="ECO:0000313" key="11">
    <source>
        <dbReference type="Proteomes" id="UP000642920"/>
    </source>
</evidence>
<comment type="cofactor">
    <cofactor evidence="8">
        <name>Zn(2+)</name>
        <dbReference type="ChEBI" id="CHEBI:29105"/>
    </cofactor>
    <text evidence="8">Binds 1 zinc ion per subunit.</text>
</comment>
<feature type="active site" description="Proton donor" evidence="8">
    <location>
        <position position="59"/>
    </location>
</feature>
<dbReference type="Gene3D" id="3.40.140.10">
    <property type="entry name" value="Cytidine Deaminase, domain 2"/>
    <property type="match status" value="1"/>
</dbReference>
<evidence type="ECO:0000256" key="1">
    <source>
        <dbReference type="ARBA" id="ARBA00010669"/>
    </source>
</evidence>
<reference evidence="10" key="1">
    <citation type="submission" date="2021-01" db="EMBL/GenBank/DDBJ databases">
        <title>Marivirga sp. nov., isolated from intertidal surface sediments.</title>
        <authorList>
            <person name="Zhang M."/>
        </authorList>
    </citation>
    <scope>NUCLEOTIDE SEQUENCE</scope>
    <source>
        <strain evidence="10">SM1354</strain>
    </source>
</reference>
<accession>A0A937DDX5</accession>
<dbReference type="Proteomes" id="UP000642920">
    <property type="component" value="Unassembled WGS sequence"/>
</dbReference>
<dbReference type="GO" id="GO:0052717">
    <property type="term" value="F:tRNA-specific adenosine-34 deaminase activity"/>
    <property type="evidence" value="ECO:0007669"/>
    <property type="project" value="UniProtKB-UniRule"/>
</dbReference>
<dbReference type="InterPro" id="IPR002125">
    <property type="entry name" value="CMP_dCMP_dom"/>
</dbReference>
<organism evidence="10 11">
    <name type="scientific">Marivirga atlantica</name>
    <dbReference type="NCBI Taxonomy" id="1548457"/>
    <lineage>
        <taxon>Bacteria</taxon>
        <taxon>Pseudomonadati</taxon>
        <taxon>Bacteroidota</taxon>
        <taxon>Cytophagia</taxon>
        <taxon>Cytophagales</taxon>
        <taxon>Marivirgaceae</taxon>
        <taxon>Marivirga</taxon>
    </lineage>
</organism>
<dbReference type="InterPro" id="IPR016193">
    <property type="entry name" value="Cytidine_deaminase-like"/>
</dbReference>
<protein>
    <recommendedName>
        <fullName evidence="8">tRNA-specific adenosine deaminase</fullName>
        <ecNumber evidence="8">3.5.4.33</ecNumber>
    </recommendedName>
</protein>
<evidence type="ECO:0000256" key="3">
    <source>
        <dbReference type="ARBA" id="ARBA00022694"/>
    </source>
</evidence>
<keyword evidence="5 8" id="KW-0378">Hydrolase</keyword>
<dbReference type="EC" id="3.5.4.33" evidence="8"/>
<evidence type="ECO:0000256" key="2">
    <source>
        <dbReference type="ARBA" id="ARBA00011738"/>
    </source>
</evidence>
<evidence type="ECO:0000256" key="6">
    <source>
        <dbReference type="ARBA" id="ARBA00022833"/>
    </source>
</evidence>
<evidence type="ECO:0000313" key="10">
    <source>
        <dbReference type="EMBL" id="MBL0764672.1"/>
    </source>
</evidence>
<evidence type="ECO:0000256" key="5">
    <source>
        <dbReference type="ARBA" id="ARBA00022801"/>
    </source>
</evidence>
<evidence type="ECO:0000256" key="4">
    <source>
        <dbReference type="ARBA" id="ARBA00022723"/>
    </source>
</evidence>
<keyword evidence="3 8" id="KW-0819">tRNA processing</keyword>
<comment type="similarity">
    <text evidence="1">Belongs to the cytidine and deoxycytidylate deaminase family. ADAT2 subfamily.</text>
</comment>
<keyword evidence="4 8" id="KW-0479">Metal-binding</keyword>
<name>A0A937DDX5_9BACT</name>
<dbReference type="EMBL" id="JAERQG010000001">
    <property type="protein sequence ID" value="MBL0764672.1"/>
    <property type="molecule type" value="Genomic_DNA"/>
</dbReference>
<dbReference type="GO" id="GO:0002100">
    <property type="term" value="P:tRNA wobble adenosine to inosine editing"/>
    <property type="evidence" value="ECO:0007669"/>
    <property type="project" value="UniProtKB-UniRule"/>
</dbReference>
<feature type="binding site" evidence="8">
    <location>
        <position position="90"/>
    </location>
    <ligand>
        <name>Zn(2+)</name>
        <dbReference type="ChEBI" id="CHEBI:29105"/>
        <note>catalytic</note>
    </ligand>
</feature>
<dbReference type="AlphaFoldDB" id="A0A937DDX5"/>
<proteinExistence type="inferred from homology"/>
<comment type="subunit">
    <text evidence="2 8">Homodimer.</text>
</comment>
<comment type="caution">
    <text evidence="10">The sequence shown here is derived from an EMBL/GenBank/DDBJ whole genome shotgun (WGS) entry which is preliminary data.</text>
</comment>
<feature type="binding site" evidence="8">
    <location>
        <position position="87"/>
    </location>
    <ligand>
        <name>Zn(2+)</name>
        <dbReference type="ChEBI" id="CHEBI:29105"/>
        <note>catalytic</note>
    </ligand>
</feature>
<gene>
    <name evidence="8" type="primary">tadA</name>
    <name evidence="10" type="ORF">JKP34_05375</name>
</gene>
<evidence type="ECO:0000256" key="7">
    <source>
        <dbReference type="ARBA" id="ARBA00048045"/>
    </source>
</evidence>
<feature type="binding site" evidence="8">
    <location>
        <position position="57"/>
    </location>
    <ligand>
        <name>Zn(2+)</name>
        <dbReference type="ChEBI" id="CHEBI:29105"/>
        <note>catalytic</note>
    </ligand>
</feature>
<keyword evidence="11" id="KW-1185">Reference proteome</keyword>
<dbReference type="SUPFAM" id="SSF53927">
    <property type="entry name" value="Cytidine deaminase-like"/>
    <property type="match status" value="1"/>
</dbReference>
<dbReference type="GO" id="GO:0008270">
    <property type="term" value="F:zinc ion binding"/>
    <property type="evidence" value="ECO:0007669"/>
    <property type="project" value="UniProtKB-UniRule"/>
</dbReference>
<dbReference type="RefSeq" id="WP_201918460.1">
    <property type="nucleotide sequence ID" value="NZ_JAERQG010000001.1"/>
</dbReference>
<comment type="function">
    <text evidence="8">Catalyzes the deamination of adenosine to inosine at the wobble position 34 of tRNA(Arg2).</text>
</comment>
<dbReference type="HAMAP" id="MF_00972">
    <property type="entry name" value="tRNA_aden_deaminase"/>
    <property type="match status" value="1"/>
</dbReference>
<dbReference type="CDD" id="cd01285">
    <property type="entry name" value="nucleoside_deaminase"/>
    <property type="match status" value="1"/>
</dbReference>
<dbReference type="InterPro" id="IPR016192">
    <property type="entry name" value="APOBEC/CMP_deaminase_Zn-bd"/>
</dbReference>
<sequence length="149" mass="16584">MSLTVYSDEHFMKEALKQAQMAFDEGEIPVGAVVVCQNKIIARAYNQTERLNDVTAHAEMLAITSAANFLGGKYLQDCTLYVTLEPCGMCAGALYWSQLTKLVYAQHDPKRGFSSINPNMVHPKTEINSGLMAESSKKLLDDFFAKLRK</sequence>
<evidence type="ECO:0000256" key="8">
    <source>
        <dbReference type="HAMAP-Rule" id="MF_00972"/>
    </source>
</evidence>
<dbReference type="PROSITE" id="PS51747">
    <property type="entry name" value="CYT_DCMP_DEAMINASES_2"/>
    <property type="match status" value="1"/>
</dbReference>
<dbReference type="PANTHER" id="PTHR11079:SF202">
    <property type="entry name" value="TRNA-SPECIFIC ADENOSINE DEAMINASE"/>
    <property type="match status" value="1"/>
</dbReference>
<dbReference type="InterPro" id="IPR028883">
    <property type="entry name" value="tRNA_aden_deaminase"/>
</dbReference>
<keyword evidence="6 8" id="KW-0862">Zinc</keyword>
<comment type="catalytic activity">
    <reaction evidence="7 8">
        <text>adenosine(34) in tRNA + H2O + H(+) = inosine(34) in tRNA + NH4(+)</text>
        <dbReference type="Rhea" id="RHEA:43168"/>
        <dbReference type="Rhea" id="RHEA-COMP:10373"/>
        <dbReference type="Rhea" id="RHEA-COMP:10374"/>
        <dbReference type="ChEBI" id="CHEBI:15377"/>
        <dbReference type="ChEBI" id="CHEBI:15378"/>
        <dbReference type="ChEBI" id="CHEBI:28938"/>
        <dbReference type="ChEBI" id="CHEBI:74411"/>
        <dbReference type="ChEBI" id="CHEBI:82852"/>
        <dbReference type="EC" id="3.5.4.33"/>
    </reaction>
</comment>
<dbReference type="PANTHER" id="PTHR11079">
    <property type="entry name" value="CYTOSINE DEAMINASE FAMILY MEMBER"/>
    <property type="match status" value="1"/>
</dbReference>
<dbReference type="Pfam" id="PF00383">
    <property type="entry name" value="dCMP_cyt_deam_1"/>
    <property type="match status" value="1"/>
</dbReference>
<dbReference type="PROSITE" id="PS00903">
    <property type="entry name" value="CYT_DCMP_DEAMINASES_1"/>
    <property type="match status" value="1"/>
</dbReference>
<evidence type="ECO:0000259" key="9">
    <source>
        <dbReference type="PROSITE" id="PS51747"/>
    </source>
</evidence>